<protein>
    <submittedName>
        <fullName evidence="3">Uncharacterized protein</fullName>
    </submittedName>
</protein>
<organism evidence="3 4">
    <name type="scientific">Iris pallida</name>
    <name type="common">Sweet iris</name>
    <dbReference type="NCBI Taxonomy" id="29817"/>
    <lineage>
        <taxon>Eukaryota</taxon>
        <taxon>Viridiplantae</taxon>
        <taxon>Streptophyta</taxon>
        <taxon>Embryophyta</taxon>
        <taxon>Tracheophyta</taxon>
        <taxon>Spermatophyta</taxon>
        <taxon>Magnoliopsida</taxon>
        <taxon>Liliopsida</taxon>
        <taxon>Asparagales</taxon>
        <taxon>Iridaceae</taxon>
        <taxon>Iridoideae</taxon>
        <taxon>Irideae</taxon>
        <taxon>Iris</taxon>
    </lineage>
</organism>
<feature type="compositionally biased region" description="Low complexity" evidence="1">
    <location>
        <begin position="36"/>
        <end position="47"/>
    </location>
</feature>
<accession>A0AAX6GF06</accession>
<comment type="caution">
    <text evidence="3">The sequence shown here is derived from an EMBL/GenBank/DDBJ whole genome shotgun (WGS) entry which is preliminary data.</text>
</comment>
<keyword evidence="4" id="KW-1185">Reference proteome</keyword>
<name>A0AAX6GF06_IRIPA</name>
<feature type="region of interest" description="Disordered" evidence="1">
    <location>
        <begin position="23"/>
        <end position="62"/>
    </location>
</feature>
<evidence type="ECO:0000313" key="2">
    <source>
        <dbReference type="EMBL" id="KAJ6827345.1"/>
    </source>
</evidence>
<sequence>MVTRETLDYFLFLQTPTLQKPDNGACKIKKNKKRMSLTSPTTDSPSSAAKTRSEAKQRRRLRRRRLSHPGWRILSAVRWSSCVRAETRSGVHSLQSEGTTVEVACEGSSSTAAPRGGGDLIRGGALLEMVESGVDRSIRDDKMVARSSRRCGDAWLWPGKATGLRSRLERRRFLMAARRGGNRRRTPAIDGGSARGNSGMSLGCVSVVMGLVSEFGKSVLY</sequence>
<dbReference type="EMBL" id="JANAVB010020396">
    <property type="protein sequence ID" value="KAJ6827346.1"/>
    <property type="molecule type" value="Genomic_DNA"/>
</dbReference>
<dbReference type="EMBL" id="JANAVB010020396">
    <property type="protein sequence ID" value="KAJ6827345.1"/>
    <property type="molecule type" value="Genomic_DNA"/>
</dbReference>
<dbReference type="AlphaFoldDB" id="A0AAX6GF06"/>
<reference evidence="3" key="2">
    <citation type="submission" date="2023-04" db="EMBL/GenBank/DDBJ databases">
        <authorList>
            <person name="Bruccoleri R.E."/>
            <person name="Oakeley E.J."/>
            <person name="Faust A.-M."/>
            <person name="Dessus-Babus S."/>
            <person name="Altorfer M."/>
            <person name="Burckhardt D."/>
            <person name="Oertli M."/>
            <person name="Naumann U."/>
            <person name="Petersen F."/>
            <person name="Wong J."/>
        </authorList>
    </citation>
    <scope>NUCLEOTIDE SEQUENCE</scope>
    <source>
        <strain evidence="3">GSM-AAB239-AS_SAM_17_03QT</strain>
        <tissue evidence="3">Leaf</tissue>
    </source>
</reference>
<evidence type="ECO:0000313" key="3">
    <source>
        <dbReference type="EMBL" id="KAJ6827346.1"/>
    </source>
</evidence>
<dbReference type="Proteomes" id="UP001140949">
    <property type="component" value="Unassembled WGS sequence"/>
</dbReference>
<evidence type="ECO:0000313" key="4">
    <source>
        <dbReference type="Proteomes" id="UP001140949"/>
    </source>
</evidence>
<reference evidence="3" key="1">
    <citation type="journal article" date="2023" name="GigaByte">
        <title>Genome assembly of the bearded iris, Iris pallida Lam.</title>
        <authorList>
            <person name="Bruccoleri R.E."/>
            <person name="Oakeley E.J."/>
            <person name="Faust A.M.E."/>
            <person name="Altorfer M."/>
            <person name="Dessus-Babus S."/>
            <person name="Burckhardt D."/>
            <person name="Oertli M."/>
            <person name="Naumann U."/>
            <person name="Petersen F."/>
            <person name="Wong J."/>
        </authorList>
    </citation>
    <scope>NUCLEOTIDE SEQUENCE</scope>
    <source>
        <strain evidence="3">GSM-AAB239-AS_SAM_17_03QT</strain>
    </source>
</reference>
<gene>
    <name evidence="2" type="ORF">M6B38_368390</name>
    <name evidence="3" type="ORF">M6B38_368395</name>
</gene>
<proteinExistence type="predicted"/>
<evidence type="ECO:0000256" key="1">
    <source>
        <dbReference type="SAM" id="MobiDB-lite"/>
    </source>
</evidence>